<dbReference type="InterPro" id="IPR036866">
    <property type="entry name" value="RibonucZ/Hydroxyglut_hydro"/>
</dbReference>
<dbReference type="Gene3D" id="3.60.15.30">
    <property type="entry name" value="Metallo-beta-lactamase domain"/>
    <property type="match status" value="1"/>
</dbReference>
<dbReference type="AlphaFoldDB" id="A0A1V3XA10"/>
<sequence>MVWDNDAYSFLSGPAPTSVHPSLWRQSRLAAKQGLFEVVPGIYQVRGFDISNISFVEGDTGTIVIDPLVSTEVAAAALDLYRTHRGGDRPVVAVIYTHSHVDHFGGVLGVTTQADVDAGKVSVLAPEGFTAHAVQENIYAGGAMMRRAGYMYGSYLPRGPRGRSAAVWGRHFRPVRCRSSCRPSTSGRPARYTPSTGWRSSSRWRRAAKPPPKCTSISRASARCAWPRTPPTTCTTC</sequence>
<dbReference type="Proteomes" id="UP000189229">
    <property type="component" value="Unassembled WGS sequence"/>
</dbReference>
<dbReference type="EMBL" id="MVBM01000003">
    <property type="protein sequence ID" value="OOK75940.1"/>
    <property type="molecule type" value="Genomic_DNA"/>
</dbReference>
<dbReference type="CDD" id="cd07710">
    <property type="entry name" value="arylsulfatase_Sdsa1-like_MBL-fold"/>
    <property type="match status" value="1"/>
</dbReference>
<evidence type="ECO:0000313" key="3">
    <source>
        <dbReference type="EMBL" id="OOK75940.1"/>
    </source>
</evidence>
<evidence type="ECO:0000313" key="4">
    <source>
        <dbReference type="Proteomes" id="UP000189229"/>
    </source>
</evidence>
<dbReference type="PANTHER" id="PTHR43223">
    <property type="entry name" value="ALKYL/ARYL-SULFATASE"/>
    <property type="match status" value="1"/>
</dbReference>
<dbReference type="GO" id="GO:0018741">
    <property type="term" value="F:linear primary-alkylsulfatase activity"/>
    <property type="evidence" value="ECO:0007669"/>
    <property type="project" value="InterPro"/>
</dbReference>
<dbReference type="Pfam" id="PF00753">
    <property type="entry name" value="Lactamase_B"/>
    <property type="match status" value="1"/>
</dbReference>
<dbReference type="PANTHER" id="PTHR43223:SF1">
    <property type="entry name" value="ALKYL_ARYL-SULFATASE BDS1"/>
    <property type="match status" value="1"/>
</dbReference>
<reference evidence="3 4" key="1">
    <citation type="submission" date="2017-02" db="EMBL/GenBank/DDBJ databases">
        <title>Complete genome sequences of Mycobacterium kansasii strains isolated from rhesus macaques.</title>
        <authorList>
            <person name="Panda A."/>
            <person name="Nagaraj S."/>
            <person name="Zhao X."/>
            <person name="Tettelin H."/>
            <person name="Detolla L.J."/>
        </authorList>
    </citation>
    <scope>NUCLEOTIDE SEQUENCE [LARGE SCALE GENOMIC DNA]</scope>
    <source>
        <strain evidence="3 4">11-3813</strain>
    </source>
</reference>
<dbReference type="SUPFAM" id="SSF56281">
    <property type="entry name" value="Metallo-hydrolase/oxidoreductase"/>
    <property type="match status" value="1"/>
</dbReference>
<feature type="region of interest" description="Disordered" evidence="1">
    <location>
        <begin position="180"/>
        <end position="213"/>
    </location>
</feature>
<dbReference type="InterPro" id="IPR001279">
    <property type="entry name" value="Metallo-B-lactamas"/>
</dbReference>
<feature type="compositionally biased region" description="Low complexity" evidence="1">
    <location>
        <begin position="180"/>
        <end position="201"/>
    </location>
</feature>
<feature type="domain" description="Metallo-beta-lactamase" evidence="2">
    <location>
        <begin position="47"/>
        <end position="148"/>
    </location>
</feature>
<gene>
    <name evidence="3" type="ORF">BZL30_3705</name>
</gene>
<dbReference type="GO" id="GO:0018909">
    <property type="term" value="P:dodecyl sulfate metabolic process"/>
    <property type="evidence" value="ECO:0007669"/>
    <property type="project" value="InterPro"/>
</dbReference>
<dbReference type="InterPro" id="IPR044097">
    <property type="entry name" value="Bds1/SdsA1_MBL-fold"/>
</dbReference>
<comment type="caution">
    <text evidence="3">The sequence shown here is derived from an EMBL/GenBank/DDBJ whole genome shotgun (WGS) entry which is preliminary data.</text>
</comment>
<evidence type="ECO:0000259" key="2">
    <source>
        <dbReference type="Pfam" id="PF00753"/>
    </source>
</evidence>
<accession>A0A1V3XA10</accession>
<dbReference type="InterPro" id="IPR052195">
    <property type="entry name" value="Bact_Alkyl/Aryl-Sulfatase"/>
</dbReference>
<organism evidence="3 4">
    <name type="scientific">Mycobacterium kansasii</name>
    <dbReference type="NCBI Taxonomy" id="1768"/>
    <lineage>
        <taxon>Bacteria</taxon>
        <taxon>Bacillati</taxon>
        <taxon>Actinomycetota</taxon>
        <taxon>Actinomycetes</taxon>
        <taxon>Mycobacteriales</taxon>
        <taxon>Mycobacteriaceae</taxon>
        <taxon>Mycobacterium</taxon>
    </lineage>
</organism>
<protein>
    <submittedName>
        <fullName evidence="3">Metallo-beta-lactamase superfamily protein</fullName>
    </submittedName>
</protein>
<proteinExistence type="predicted"/>
<evidence type="ECO:0000256" key="1">
    <source>
        <dbReference type="SAM" id="MobiDB-lite"/>
    </source>
</evidence>
<name>A0A1V3XA10_MYCKA</name>